<dbReference type="Proteomes" id="UP001163603">
    <property type="component" value="Chromosome 11"/>
</dbReference>
<evidence type="ECO:0000313" key="2">
    <source>
        <dbReference type="Proteomes" id="UP001163603"/>
    </source>
</evidence>
<sequence length="421" mass="46130">MANSLVLLFLALFALSASADVSIDCGASDSYIDENFQVWMGDNDLIQNGESKVVQSGSKVSDHIMSTLRVFTTRKKNCYTIEAAKGEQVLGSEISVCVAQTTPNQFPFISALEMRRLDSNMYNHVDAQYALFLISRIAYGANTTIRSPDDVYDRIWVPAAIGNGLTKVTSDALLIDVNIPDDPPQAVLQNAITTSSTSEYIVLRTNYLPTEEVTVYINMYFSEVAELDSTQNRSFLLYIDNKPESKTIVPPYGSVSEFYISNVTASSNTSFSLVATDDSTLPPLINAIEVFLISDPLTDGTNSNDVEGLASLQSQFSVLQEWGGDPCLPASFTWDWINCSTGARPRVTTLYLSGFDLSGPLPDFSSMDALQIIDLHNNSISEEIPDFLGKFSNLKQLNLADNEFSGPVPASLSQNNKLKLE</sequence>
<protein>
    <submittedName>
        <fullName evidence="1">Uncharacterized protein</fullName>
    </submittedName>
</protein>
<reference evidence="2" key="1">
    <citation type="journal article" date="2023" name="G3 (Bethesda)">
        <title>Genome assembly and association tests identify interacting loci associated with vigor, precocity, and sex in interspecific pistachio rootstocks.</title>
        <authorList>
            <person name="Palmer W."/>
            <person name="Jacygrad E."/>
            <person name="Sagayaradj S."/>
            <person name="Cavanaugh K."/>
            <person name="Han R."/>
            <person name="Bertier L."/>
            <person name="Beede B."/>
            <person name="Kafkas S."/>
            <person name="Golino D."/>
            <person name="Preece J."/>
            <person name="Michelmore R."/>
        </authorList>
    </citation>
    <scope>NUCLEOTIDE SEQUENCE [LARGE SCALE GENOMIC DNA]</scope>
</reference>
<accession>A0ACC0XQJ7</accession>
<name>A0ACC0XQJ7_9ROSI</name>
<dbReference type="EMBL" id="CM047746">
    <property type="protein sequence ID" value="KAJ0021243.1"/>
    <property type="molecule type" value="Genomic_DNA"/>
</dbReference>
<keyword evidence="2" id="KW-1185">Reference proteome</keyword>
<proteinExistence type="predicted"/>
<evidence type="ECO:0000313" key="1">
    <source>
        <dbReference type="EMBL" id="KAJ0021243.1"/>
    </source>
</evidence>
<gene>
    <name evidence="1" type="ORF">Pint_32291</name>
</gene>
<organism evidence="1 2">
    <name type="scientific">Pistacia integerrima</name>
    <dbReference type="NCBI Taxonomy" id="434235"/>
    <lineage>
        <taxon>Eukaryota</taxon>
        <taxon>Viridiplantae</taxon>
        <taxon>Streptophyta</taxon>
        <taxon>Embryophyta</taxon>
        <taxon>Tracheophyta</taxon>
        <taxon>Spermatophyta</taxon>
        <taxon>Magnoliopsida</taxon>
        <taxon>eudicotyledons</taxon>
        <taxon>Gunneridae</taxon>
        <taxon>Pentapetalae</taxon>
        <taxon>rosids</taxon>
        <taxon>malvids</taxon>
        <taxon>Sapindales</taxon>
        <taxon>Anacardiaceae</taxon>
        <taxon>Pistacia</taxon>
    </lineage>
</organism>
<comment type="caution">
    <text evidence="1">The sequence shown here is derived from an EMBL/GenBank/DDBJ whole genome shotgun (WGS) entry which is preliminary data.</text>
</comment>